<reference evidence="5" key="2">
    <citation type="submission" date="2015-01" db="EMBL/GenBank/DDBJ databases">
        <title>Evolutionary Origins and Diversification of the Mycorrhizal Mutualists.</title>
        <authorList>
            <consortium name="DOE Joint Genome Institute"/>
            <consortium name="Mycorrhizal Genomics Consortium"/>
            <person name="Kohler A."/>
            <person name="Kuo A."/>
            <person name="Nagy L.G."/>
            <person name="Floudas D."/>
            <person name="Copeland A."/>
            <person name="Barry K.W."/>
            <person name="Cichocki N."/>
            <person name="Veneault-Fourrey C."/>
            <person name="LaButti K."/>
            <person name="Lindquist E.A."/>
            <person name="Lipzen A."/>
            <person name="Lundell T."/>
            <person name="Morin E."/>
            <person name="Murat C."/>
            <person name="Riley R."/>
            <person name="Ohm R."/>
            <person name="Sun H."/>
            <person name="Tunlid A."/>
            <person name="Henrissat B."/>
            <person name="Grigoriev I.V."/>
            <person name="Hibbett D.S."/>
            <person name="Martin F."/>
        </authorList>
    </citation>
    <scope>NUCLEOTIDE SEQUENCE [LARGE SCALE GENOMIC DNA]</scope>
    <source>
        <strain evidence="5">MUT 4182</strain>
    </source>
</reference>
<evidence type="ECO:0000256" key="1">
    <source>
        <dbReference type="ARBA" id="ARBA00010365"/>
    </source>
</evidence>
<keyword evidence="5" id="KW-1185">Reference proteome</keyword>
<dbReference type="PANTHER" id="PTHR14015:SF2">
    <property type="entry name" value="OPIOID GROWTH FACTOR RECEPTOR (OGFR) CONSERVED DOMAIN-CONTAINING PROTEIN"/>
    <property type="match status" value="1"/>
</dbReference>
<evidence type="ECO:0000259" key="3">
    <source>
        <dbReference type="Pfam" id="PF04664"/>
    </source>
</evidence>
<evidence type="ECO:0000313" key="4">
    <source>
        <dbReference type="EMBL" id="KIO29999.1"/>
    </source>
</evidence>
<dbReference type="PANTHER" id="PTHR14015">
    <property type="entry name" value="OPIOID GROWTH FACTOR RECEPTOR OGFR ZETA-TYPE OPIOID RECEPTOR"/>
    <property type="match status" value="1"/>
</dbReference>
<name>A0A0C3QQU0_9AGAM</name>
<accession>A0A0C3QQU0</accession>
<gene>
    <name evidence="4" type="ORF">M407DRAFT_159547</name>
</gene>
<dbReference type="InterPro" id="IPR006757">
    <property type="entry name" value="OGF_rcpt"/>
</dbReference>
<dbReference type="OrthoDB" id="9030204at2759"/>
<dbReference type="EMBL" id="KN822976">
    <property type="protein sequence ID" value="KIO29999.1"/>
    <property type="molecule type" value="Genomic_DNA"/>
</dbReference>
<proteinExistence type="inferred from homology"/>
<dbReference type="AlphaFoldDB" id="A0A0C3QQU0"/>
<dbReference type="InterPro" id="IPR039574">
    <property type="entry name" value="OGFr"/>
</dbReference>
<dbReference type="GO" id="GO:0016020">
    <property type="term" value="C:membrane"/>
    <property type="evidence" value="ECO:0007669"/>
    <property type="project" value="InterPro"/>
</dbReference>
<dbReference type="GO" id="GO:0140625">
    <property type="term" value="F:opioid growth factor receptor activity"/>
    <property type="evidence" value="ECO:0007669"/>
    <property type="project" value="InterPro"/>
</dbReference>
<organism evidence="4 5">
    <name type="scientific">Tulasnella calospora MUT 4182</name>
    <dbReference type="NCBI Taxonomy" id="1051891"/>
    <lineage>
        <taxon>Eukaryota</taxon>
        <taxon>Fungi</taxon>
        <taxon>Dikarya</taxon>
        <taxon>Basidiomycota</taxon>
        <taxon>Agaricomycotina</taxon>
        <taxon>Agaricomycetes</taxon>
        <taxon>Cantharellales</taxon>
        <taxon>Tulasnellaceae</taxon>
        <taxon>Tulasnella</taxon>
    </lineage>
</organism>
<feature type="domain" description="Opioid growth factor receptor (OGFr) conserved" evidence="3">
    <location>
        <begin position="32"/>
        <end position="218"/>
    </location>
</feature>
<reference evidence="4 5" key="1">
    <citation type="submission" date="2014-04" db="EMBL/GenBank/DDBJ databases">
        <authorList>
            <consortium name="DOE Joint Genome Institute"/>
            <person name="Kuo A."/>
            <person name="Girlanda M."/>
            <person name="Perotto S."/>
            <person name="Kohler A."/>
            <person name="Nagy L.G."/>
            <person name="Floudas D."/>
            <person name="Copeland A."/>
            <person name="Barry K.W."/>
            <person name="Cichocki N."/>
            <person name="Veneault-Fourrey C."/>
            <person name="LaButti K."/>
            <person name="Lindquist E.A."/>
            <person name="Lipzen A."/>
            <person name="Lundell T."/>
            <person name="Morin E."/>
            <person name="Murat C."/>
            <person name="Sun H."/>
            <person name="Tunlid A."/>
            <person name="Henrissat B."/>
            <person name="Grigoriev I.V."/>
            <person name="Hibbett D.S."/>
            <person name="Martin F."/>
            <person name="Nordberg H.P."/>
            <person name="Cantor M.N."/>
            <person name="Hua S.X."/>
        </authorList>
    </citation>
    <scope>NUCLEOTIDE SEQUENCE [LARGE SCALE GENOMIC DNA]</scope>
    <source>
        <strain evidence="4 5">MUT 4182</strain>
    </source>
</reference>
<comment type="similarity">
    <text evidence="1">Belongs to the opioid growth factor receptor family.</text>
</comment>
<sequence length="327" mass="38615">MFSRRPPARDIDTFLAGYPDLPSEEEEDKSWDRNLRFYMGEERCEPDDMLIDEIHQEWATDYDTLEYNHGYIQWLFPIREHGMNFDAQPLQLHEISAMKSNQEVMQRVLRSYKMMLGFYGMRLVDEKTGLLRRSSEYKPSYKNLMYAPHNNLRITRIFKCLSELGLEHLSAGLMLHVLNEQTEHGHLRTRTLMDSMERYWINCIRDEYERGWLNALVERVRSRQLNFDREDYKRVIAIREAKGKFAWQMDSGEPGQTEGANEGEEEAEEQPVTAEAQPGPSDARKRSRDRDCPPDAEEAVAGGRRKRLVKKYVKRPSVVARLYVFRH</sequence>
<dbReference type="Proteomes" id="UP000054248">
    <property type="component" value="Unassembled WGS sequence"/>
</dbReference>
<protein>
    <recommendedName>
        <fullName evidence="3">Opioid growth factor receptor (OGFr) conserved domain-containing protein</fullName>
    </recommendedName>
</protein>
<evidence type="ECO:0000313" key="5">
    <source>
        <dbReference type="Proteomes" id="UP000054248"/>
    </source>
</evidence>
<feature type="region of interest" description="Disordered" evidence="2">
    <location>
        <begin position="247"/>
        <end position="304"/>
    </location>
</feature>
<evidence type="ECO:0000256" key="2">
    <source>
        <dbReference type="SAM" id="MobiDB-lite"/>
    </source>
</evidence>
<feature type="compositionally biased region" description="Basic and acidic residues" evidence="2">
    <location>
        <begin position="282"/>
        <end position="293"/>
    </location>
</feature>
<dbReference type="Pfam" id="PF04664">
    <property type="entry name" value="OGFr_N"/>
    <property type="match status" value="1"/>
</dbReference>
<dbReference type="HOGENOM" id="CLU_032134_2_0_1"/>